<feature type="region of interest" description="Disordered" evidence="1">
    <location>
        <begin position="61"/>
        <end position="99"/>
    </location>
</feature>
<protein>
    <submittedName>
        <fullName evidence="2">Uncharacterized protein</fullName>
    </submittedName>
</protein>
<reference evidence="2 3" key="1">
    <citation type="submission" date="2019-05" db="EMBL/GenBank/DDBJ databases">
        <title>Another draft genome of Portunus trituberculatus and its Hox gene families provides insights of decapod evolution.</title>
        <authorList>
            <person name="Jeong J.-H."/>
            <person name="Song I."/>
            <person name="Kim S."/>
            <person name="Choi T."/>
            <person name="Kim D."/>
            <person name="Ryu S."/>
            <person name="Kim W."/>
        </authorList>
    </citation>
    <scope>NUCLEOTIDE SEQUENCE [LARGE SCALE GENOMIC DNA]</scope>
    <source>
        <tissue evidence="2">Muscle</tissue>
    </source>
</reference>
<evidence type="ECO:0000256" key="1">
    <source>
        <dbReference type="SAM" id="MobiDB-lite"/>
    </source>
</evidence>
<dbReference type="Proteomes" id="UP000324222">
    <property type="component" value="Unassembled WGS sequence"/>
</dbReference>
<keyword evidence="3" id="KW-1185">Reference proteome</keyword>
<comment type="caution">
    <text evidence="2">The sequence shown here is derived from an EMBL/GenBank/DDBJ whole genome shotgun (WGS) entry which is preliminary data.</text>
</comment>
<proteinExistence type="predicted"/>
<dbReference type="AlphaFoldDB" id="A0A5B7HVL7"/>
<feature type="compositionally biased region" description="Gly residues" evidence="1">
    <location>
        <begin position="86"/>
        <end position="99"/>
    </location>
</feature>
<gene>
    <name evidence="2" type="ORF">E2C01_068185</name>
</gene>
<evidence type="ECO:0000313" key="2">
    <source>
        <dbReference type="EMBL" id="MPC73845.1"/>
    </source>
</evidence>
<feature type="compositionally biased region" description="Basic and acidic residues" evidence="1">
    <location>
        <begin position="61"/>
        <end position="85"/>
    </location>
</feature>
<evidence type="ECO:0000313" key="3">
    <source>
        <dbReference type="Proteomes" id="UP000324222"/>
    </source>
</evidence>
<feature type="region of interest" description="Disordered" evidence="1">
    <location>
        <begin position="1"/>
        <end position="20"/>
    </location>
</feature>
<dbReference type="EMBL" id="VSRR010037666">
    <property type="protein sequence ID" value="MPC73845.1"/>
    <property type="molecule type" value="Genomic_DNA"/>
</dbReference>
<accession>A0A5B7HVL7</accession>
<name>A0A5B7HVL7_PORTR</name>
<sequence length="99" mass="10480">MLRCCQASGRNQDEDMRAASTPVTLEVSSRAEGGEGRGYFVVEEFVILERLVVCCGEGEHISGRRGTEREGEGRTEDERQRKGEAGGRCSGGGGGEGGA</sequence>
<organism evidence="2 3">
    <name type="scientific">Portunus trituberculatus</name>
    <name type="common">Swimming crab</name>
    <name type="synonym">Neptunus trituberculatus</name>
    <dbReference type="NCBI Taxonomy" id="210409"/>
    <lineage>
        <taxon>Eukaryota</taxon>
        <taxon>Metazoa</taxon>
        <taxon>Ecdysozoa</taxon>
        <taxon>Arthropoda</taxon>
        <taxon>Crustacea</taxon>
        <taxon>Multicrustacea</taxon>
        <taxon>Malacostraca</taxon>
        <taxon>Eumalacostraca</taxon>
        <taxon>Eucarida</taxon>
        <taxon>Decapoda</taxon>
        <taxon>Pleocyemata</taxon>
        <taxon>Brachyura</taxon>
        <taxon>Eubrachyura</taxon>
        <taxon>Portunoidea</taxon>
        <taxon>Portunidae</taxon>
        <taxon>Portuninae</taxon>
        <taxon>Portunus</taxon>
    </lineage>
</organism>